<dbReference type="PANTHER" id="PTHR48475">
    <property type="entry name" value="RIBONUCLEASE H"/>
    <property type="match status" value="1"/>
</dbReference>
<dbReference type="SUPFAM" id="SSF56672">
    <property type="entry name" value="DNA/RNA polymerases"/>
    <property type="match status" value="1"/>
</dbReference>
<proteinExistence type="predicted"/>
<reference evidence="3" key="2">
    <citation type="submission" date="2025-08" db="UniProtKB">
        <authorList>
            <consortium name="RefSeq"/>
        </authorList>
    </citation>
    <scope>IDENTIFICATION</scope>
    <source>
        <tissue evidence="3">Leaf</tissue>
    </source>
</reference>
<evidence type="ECO:0000313" key="2">
    <source>
        <dbReference type="Proteomes" id="UP000189701"/>
    </source>
</evidence>
<evidence type="ECO:0000259" key="1">
    <source>
        <dbReference type="Pfam" id="PF17921"/>
    </source>
</evidence>
<accession>A0A1U7V287</accession>
<dbReference type="RefSeq" id="XP_009762352.1">
    <property type="nucleotide sequence ID" value="XM_009764050.1"/>
</dbReference>
<dbReference type="AlphaFoldDB" id="A0A1U7V287"/>
<protein>
    <submittedName>
        <fullName evidence="3">Uncharacterized protein LOC104214393</fullName>
    </submittedName>
</protein>
<evidence type="ECO:0000313" key="3">
    <source>
        <dbReference type="RefSeq" id="XP_009762352.1"/>
    </source>
</evidence>
<organism evidence="2 3">
    <name type="scientific">Nicotiana sylvestris</name>
    <name type="common">Wood tobacco</name>
    <name type="synonym">South American tobacco</name>
    <dbReference type="NCBI Taxonomy" id="4096"/>
    <lineage>
        <taxon>Eukaryota</taxon>
        <taxon>Viridiplantae</taxon>
        <taxon>Streptophyta</taxon>
        <taxon>Embryophyta</taxon>
        <taxon>Tracheophyta</taxon>
        <taxon>Spermatophyta</taxon>
        <taxon>Magnoliopsida</taxon>
        <taxon>eudicotyledons</taxon>
        <taxon>Gunneridae</taxon>
        <taxon>Pentapetalae</taxon>
        <taxon>asterids</taxon>
        <taxon>lamiids</taxon>
        <taxon>Solanales</taxon>
        <taxon>Solanaceae</taxon>
        <taxon>Nicotianoideae</taxon>
        <taxon>Nicotianeae</taxon>
        <taxon>Nicotiana</taxon>
    </lineage>
</organism>
<sequence length="281" mass="32629">MKLNPEKCAFSVTSGKFLASLVSQRGIDINQDQIKAIDAIPEVLTIKKQVQKLTWRIAALSRFISRSSDRCHKFFNVLRKDHRLQWNEECIDALRKLKAYLSSAPLLIKADLDGLAKLAAATRNINKENMVTLLHSAIDHAEDGTLPQDKKEAKKLWVQAVRYNLVNRDLYKRTFGGPLAKCLGPHQIRRVLEEIHEGHCGAHTGNRALARCLIRIGYYWPTMKNKAANYVRRCEQCQRYIHSDTRAVGHRRHMEKHYMSFWHPQRNQLRQRTSVRRKKND</sequence>
<gene>
    <name evidence="3" type="primary">LOC104214393</name>
</gene>
<name>A0A1U7V287_NICSY</name>
<dbReference type="Pfam" id="PF17921">
    <property type="entry name" value="Integrase_H2C2"/>
    <property type="match status" value="1"/>
</dbReference>
<reference evidence="2" key="1">
    <citation type="journal article" date="2013" name="Genome Biol.">
        <title>Reference genomes and transcriptomes of Nicotiana sylvestris and Nicotiana tomentosiformis.</title>
        <authorList>
            <person name="Sierro N."/>
            <person name="Battey J.N."/>
            <person name="Ouadi S."/>
            <person name="Bovet L."/>
            <person name="Goepfert S."/>
            <person name="Bakaher N."/>
            <person name="Peitsch M.C."/>
            <person name="Ivanov N.V."/>
        </authorList>
    </citation>
    <scope>NUCLEOTIDE SEQUENCE [LARGE SCALE GENOMIC DNA]</scope>
</reference>
<dbReference type="InterPro" id="IPR043502">
    <property type="entry name" value="DNA/RNA_pol_sf"/>
</dbReference>
<dbReference type="Gene3D" id="1.10.340.70">
    <property type="match status" value="1"/>
</dbReference>
<dbReference type="Proteomes" id="UP000189701">
    <property type="component" value="Unplaced"/>
</dbReference>
<dbReference type="InterPro" id="IPR043128">
    <property type="entry name" value="Rev_trsase/Diguanyl_cyclase"/>
</dbReference>
<dbReference type="Gene3D" id="3.30.70.270">
    <property type="match status" value="1"/>
</dbReference>
<dbReference type="eggNOG" id="KOG0017">
    <property type="taxonomic scope" value="Eukaryota"/>
</dbReference>
<keyword evidence="2" id="KW-1185">Reference proteome</keyword>
<dbReference type="PANTHER" id="PTHR48475:SF2">
    <property type="entry name" value="RIBONUCLEASE H"/>
    <property type="match status" value="1"/>
</dbReference>
<dbReference type="InterPro" id="IPR041588">
    <property type="entry name" value="Integrase_H2C2"/>
</dbReference>
<feature type="domain" description="Integrase zinc-binding" evidence="1">
    <location>
        <begin position="187"/>
        <end position="240"/>
    </location>
</feature>